<accession>A0A7W9HIY8</accession>
<evidence type="ECO:0000259" key="2">
    <source>
        <dbReference type="Pfam" id="PF14219"/>
    </source>
</evidence>
<name>A0A7W9HIY8_9PSEU</name>
<feature type="domain" description="DUF4328" evidence="2">
    <location>
        <begin position="42"/>
        <end position="193"/>
    </location>
</feature>
<dbReference type="EMBL" id="JACHMO010000001">
    <property type="protein sequence ID" value="MBB5802689.1"/>
    <property type="molecule type" value="Genomic_DNA"/>
</dbReference>
<evidence type="ECO:0000313" key="4">
    <source>
        <dbReference type="Proteomes" id="UP000552097"/>
    </source>
</evidence>
<feature type="transmembrane region" description="Helical" evidence="1">
    <location>
        <begin position="168"/>
        <end position="189"/>
    </location>
</feature>
<organism evidence="3 4">
    <name type="scientific">Saccharothrix ecbatanensis</name>
    <dbReference type="NCBI Taxonomy" id="1105145"/>
    <lineage>
        <taxon>Bacteria</taxon>
        <taxon>Bacillati</taxon>
        <taxon>Actinomycetota</taxon>
        <taxon>Actinomycetes</taxon>
        <taxon>Pseudonocardiales</taxon>
        <taxon>Pseudonocardiaceae</taxon>
        <taxon>Saccharothrix</taxon>
    </lineage>
</organism>
<evidence type="ECO:0000256" key="1">
    <source>
        <dbReference type="SAM" id="Phobius"/>
    </source>
</evidence>
<gene>
    <name evidence="3" type="ORF">F4560_002457</name>
</gene>
<dbReference type="Pfam" id="PF14219">
    <property type="entry name" value="DUF4328"/>
    <property type="match status" value="1"/>
</dbReference>
<keyword evidence="1" id="KW-0812">Transmembrane</keyword>
<evidence type="ECO:0000313" key="3">
    <source>
        <dbReference type="EMBL" id="MBB5802689.1"/>
    </source>
</evidence>
<comment type="caution">
    <text evidence="3">The sequence shown here is derived from an EMBL/GenBank/DDBJ whole genome shotgun (WGS) entry which is preliminary data.</text>
</comment>
<protein>
    <recommendedName>
        <fullName evidence="2">DUF4328 domain-containing protein</fullName>
    </recommendedName>
</protein>
<proteinExistence type="predicted"/>
<dbReference type="Proteomes" id="UP000552097">
    <property type="component" value="Unassembled WGS sequence"/>
</dbReference>
<sequence length="241" mass="26905">MRGLGVAFVVLVGLTALSDVLVTGWVWHVRAMLDGYLYGDVSEPEIDRTLALGVLIDIPNIGLYLATGIVFIVWLWRVRSNAELIAPHGHQYRKSWAIWGWLPIVNLWIPRRYTLDVWQASRPAQELGRSHAEVNWWWALFLASQALERIAGQMLERGETLEAFTNGATLATVAALLGVPAAVLAVMIVRRISDWQSTPGFLAPVELLSQPLVGLAPVDLDRQPPTIVAPPRDDPRWQRPE</sequence>
<dbReference type="InterPro" id="IPR025565">
    <property type="entry name" value="DUF4328"/>
</dbReference>
<reference evidence="3 4" key="1">
    <citation type="submission" date="2020-08" db="EMBL/GenBank/DDBJ databases">
        <title>Sequencing the genomes of 1000 actinobacteria strains.</title>
        <authorList>
            <person name="Klenk H.-P."/>
        </authorList>
    </citation>
    <scope>NUCLEOTIDE SEQUENCE [LARGE SCALE GENOMIC DNA]</scope>
    <source>
        <strain evidence="3 4">DSM 45486</strain>
    </source>
</reference>
<keyword evidence="4" id="KW-1185">Reference proteome</keyword>
<keyword evidence="1" id="KW-1133">Transmembrane helix</keyword>
<feature type="transmembrane region" description="Helical" evidence="1">
    <location>
        <begin position="50"/>
        <end position="76"/>
    </location>
</feature>
<dbReference type="AlphaFoldDB" id="A0A7W9HIY8"/>
<keyword evidence="1" id="KW-0472">Membrane</keyword>